<evidence type="ECO:0000313" key="1">
    <source>
        <dbReference type="EMBL" id="ETV95538.1"/>
    </source>
</evidence>
<dbReference type="VEuPathDB" id="FungiDB:H310_10982"/>
<dbReference type="EMBL" id="KI913980">
    <property type="protein sequence ID" value="ETV95538.1"/>
    <property type="molecule type" value="Genomic_DNA"/>
</dbReference>
<organism evidence="1">
    <name type="scientific">Aphanomyces invadans</name>
    <dbReference type="NCBI Taxonomy" id="157072"/>
    <lineage>
        <taxon>Eukaryota</taxon>
        <taxon>Sar</taxon>
        <taxon>Stramenopiles</taxon>
        <taxon>Oomycota</taxon>
        <taxon>Saprolegniomycetes</taxon>
        <taxon>Saprolegniales</taxon>
        <taxon>Verrucalvaceae</taxon>
        <taxon>Aphanomyces</taxon>
    </lineage>
</organism>
<proteinExistence type="predicted"/>
<dbReference type="eggNOG" id="ENOG502SBDY">
    <property type="taxonomic scope" value="Eukaryota"/>
</dbReference>
<accession>A0A024TNE7</accession>
<dbReference type="GeneID" id="20088032"/>
<protein>
    <submittedName>
        <fullName evidence="1">Uncharacterized protein</fullName>
    </submittedName>
</protein>
<dbReference type="OrthoDB" id="165646at2759"/>
<reference evidence="1" key="1">
    <citation type="submission" date="2013-12" db="EMBL/GenBank/DDBJ databases">
        <title>The Genome Sequence of Aphanomyces invadans NJM9701.</title>
        <authorList>
            <consortium name="The Broad Institute Genomics Platform"/>
            <person name="Russ C."/>
            <person name="Tyler B."/>
            <person name="van West P."/>
            <person name="Dieguez-Uribeondo J."/>
            <person name="Young S.K."/>
            <person name="Zeng Q."/>
            <person name="Gargeya S."/>
            <person name="Fitzgerald M."/>
            <person name="Abouelleil A."/>
            <person name="Alvarado L."/>
            <person name="Chapman S.B."/>
            <person name="Gainer-Dewar J."/>
            <person name="Goldberg J."/>
            <person name="Griggs A."/>
            <person name="Gujja S."/>
            <person name="Hansen M."/>
            <person name="Howarth C."/>
            <person name="Imamovic A."/>
            <person name="Ireland A."/>
            <person name="Larimer J."/>
            <person name="McCowan C."/>
            <person name="Murphy C."/>
            <person name="Pearson M."/>
            <person name="Poon T.W."/>
            <person name="Priest M."/>
            <person name="Roberts A."/>
            <person name="Saif S."/>
            <person name="Shea T."/>
            <person name="Sykes S."/>
            <person name="Wortman J."/>
            <person name="Nusbaum C."/>
            <person name="Birren B."/>
        </authorList>
    </citation>
    <scope>NUCLEOTIDE SEQUENCE [LARGE SCALE GENOMIC DNA]</scope>
    <source>
        <strain evidence="1">NJM9701</strain>
    </source>
</reference>
<dbReference type="AlphaFoldDB" id="A0A024TNE7"/>
<name>A0A024TNE7_9STRA</name>
<sequence length="208" mass="22688">MSHHVASKKGASWVEGDALDRELASLNQTISLCNPVFQGHVNDWQSTSQVNQANVETEKALFAAPPKPFHGVKKAKQLELEPSALSTPLAKDKDIAALLAQANATSCSPGGPGNNDNEQIVDHHAAKASAAVAKPIPKAKRMHMDGILHGLPVASNYKLTTTVTDHFAYDTEMKAMNRDKDTSHFRKRDSYSEYVEARARFSKMHSVT</sequence>
<gene>
    <name evidence="1" type="ORF">H310_10982</name>
</gene>
<dbReference type="RefSeq" id="XP_008875731.1">
    <property type="nucleotide sequence ID" value="XM_008877509.1"/>
</dbReference>